<keyword evidence="5" id="KW-1185">Reference proteome</keyword>
<name>A0A1I5S7D7_9BACT</name>
<feature type="transmembrane region" description="Helical" evidence="2">
    <location>
        <begin position="299"/>
        <end position="319"/>
    </location>
</feature>
<dbReference type="PANTHER" id="PTHR34978">
    <property type="entry name" value="POSSIBLE SENSOR-TRANSDUCER PROTEIN BLAR"/>
    <property type="match status" value="1"/>
</dbReference>
<dbReference type="Pfam" id="PF05569">
    <property type="entry name" value="Peptidase_M56"/>
    <property type="match status" value="1"/>
</dbReference>
<feature type="transmembrane region" description="Helical" evidence="2">
    <location>
        <begin position="88"/>
        <end position="109"/>
    </location>
</feature>
<dbReference type="Proteomes" id="UP000199031">
    <property type="component" value="Unassembled WGS sequence"/>
</dbReference>
<feature type="domain" description="Peptidase M56" evidence="3">
    <location>
        <begin position="100"/>
        <end position="273"/>
    </location>
</feature>
<reference evidence="4 5" key="1">
    <citation type="submission" date="2016-10" db="EMBL/GenBank/DDBJ databases">
        <authorList>
            <person name="de Groot N.N."/>
        </authorList>
    </citation>
    <scope>NUCLEOTIDE SEQUENCE [LARGE SCALE GENOMIC DNA]</scope>
    <source>
        <strain evidence="4 5">DSM 28286</strain>
    </source>
</reference>
<evidence type="ECO:0000259" key="3">
    <source>
        <dbReference type="Pfam" id="PF05569"/>
    </source>
</evidence>
<dbReference type="RefSeq" id="WP_090654362.1">
    <property type="nucleotide sequence ID" value="NZ_FOXQ01000001.1"/>
</dbReference>
<feature type="transmembrane region" description="Helical" evidence="2">
    <location>
        <begin position="47"/>
        <end position="68"/>
    </location>
</feature>
<organism evidence="4 5">
    <name type="scientific">Parafilimonas terrae</name>
    <dbReference type="NCBI Taxonomy" id="1465490"/>
    <lineage>
        <taxon>Bacteria</taxon>
        <taxon>Pseudomonadati</taxon>
        <taxon>Bacteroidota</taxon>
        <taxon>Chitinophagia</taxon>
        <taxon>Chitinophagales</taxon>
        <taxon>Chitinophagaceae</taxon>
        <taxon>Parafilimonas</taxon>
    </lineage>
</organism>
<dbReference type="AlphaFoldDB" id="A0A1I5S7D7"/>
<keyword evidence="2" id="KW-0472">Membrane</keyword>
<accession>A0A1I5S7D7</accession>
<dbReference type="OrthoDB" id="15218at2"/>
<evidence type="ECO:0000256" key="1">
    <source>
        <dbReference type="SAM" id="MobiDB-lite"/>
    </source>
</evidence>
<keyword evidence="2" id="KW-1133">Transmembrane helix</keyword>
<dbReference type="EMBL" id="FOXQ01000001">
    <property type="protein sequence ID" value="SFP66620.1"/>
    <property type="molecule type" value="Genomic_DNA"/>
</dbReference>
<dbReference type="InterPro" id="IPR052173">
    <property type="entry name" value="Beta-lactam_resp_regulator"/>
</dbReference>
<proteinExistence type="predicted"/>
<dbReference type="PANTHER" id="PTHR34978:SF3">
    <property type="entry name" value="SLR0241 PROTEIN"/>
    <property type="match status" value="1"/>
</dbReference>
<dbReference type="STRING" id="1465490.SAMN05444277_101622"/>
<feature type="region of interest" description="Disordered" evidence="1">
    <location>
        <begin position="359"/>
        <end position="388"/>
    </location>
</feature>
<protein>
    <submittedName>
        <fullName evidence="4">BlaR1 peptidase M56</fullName>
    </submittedName>
</protein>
<dbReference type="CDD" id="cd07341">
    <property type="entry name" value="M56_BlaR1_MecR1_like"/>
    <property type="match status" value="1"/>
</dbReference>
<dbReference type="Gene3D" id="3.30.2010.10">
    <property type="entry name" value="Metalloproteases ('zincins'), catalytic domain"/>
    <property type="match status" value="1"/>
</dbReference>
<gene>
    <name evidence="4" type="ORF">SAMN05444277_101622</name>
</gene>
<evidence type="ECO:0000313" key="5">
    <source>
        <dbReference type="Proteomes" id="UP000199031"/>
    </source>
</evidence>
<feature type="transmembrane region" description="Helical" evidence="2">
    <location>
        <begin position="12"/>
        <end position="35"/>
    </location>
</feature>
<evidence type="ECO:0000256" key="2">
    <source>
        <dbReference type="SAM" id="Phobius"/>
    </source>
</evidence>
<sequence length="504" mass="56634">MQLFSESSFLQALAYSLIASVWQMGVLWLAVIVVLRSFKLSAAQKFNLAYGAQLSGFALFIYTCINAYKTGAGKIIVTSANAEFLTNAGSFINAVMPYAAALYLGILLYKLVKLSFVFGNTQQLKKQGLKKIAAEQRIFVQECTQLFSIHRKVKIYLSEKVICPLTTGFLKPVILIPIAAVNHLSTQQLEAVILHELAHIKRADYLLYILQNLVEKIFFFNIFSIMLGEIIERERENACDDWVLQFRYNSMHYAEALFKLGRLKAMPAIAMPLQGRKENLLLFRIKRLLHNDKTYHQAIGFRPVLFGLFSLIIAAGMLVSPSVNKKADNAFQPVNVDEINIASAPQVVNVTVNKEEESAEKLSESKVAQKRPDIKQQQKTKKEAAPKAEKAATEIALKQAEYELALKQNYLYNVSRQLDSLRLAIPEVKQAVAANVQLNTEQLQKAISYQNFKQLEAMLAATGDSISVKESKDSKGSYKKLITIESFDKNGNKHVYSVVVELYQ</sequence>
<evidence type="ECO:0000313" key="4">
    <source>
        <dbReference type="EMBL" id="SFP66620.1"/>
    </source>
</evidence>
<keyword evidence="2" id="KW-0812">Transmembrane</keyword>
<feature type="compositionally biased region" description="Basic and acidic residues" evidence="1">
    <location>
        <begin position="370"/>
        <end position="388"/>
    </location>
</feature>
<dbReference type="InterPro" id="IPR008756">
    <property type="entry name" value="Peptidase_M56"/>
</dbReference>